<dbReference type="EMBL" id="JBFALK010000029">
    <property type="protein sequence ID" value="MEV0974371.1"/>
    <property type="molecule type" value="Genomic_DNA"/>
</dbReference>
<name>A0ABV3GSI2_MICGL</name>
<keyword evidence="2 7" id="KW-0813">Transport</keyword>
<evidence type="ECO:0000256" key="3">
    <source>
        <dbReference type="ARBA" id="ARBA00022475"/>
    </source>
</evidence>
<feature type="transmembrane region" description="Helical" evidence="7">
    <location>
        <begin position="283"/>
        <end position="305"/>
    </location>
</feature>
<dbReference type="Pfam" id="PF00528">
    <property type="entry name" value="BPD_transp_1"/>
    <property type="match status" value="1"/>
</dbReference>
<dbReference type="PROSITE" id="PS50928">
    <property type="entry name" value="ABC_TM1"/>
    <property type="match status" value="1"/>
</dbReference>
<feature type="transmembrane region" description="Helical" evidence="7">
    <location>
        <begin position="237"/>
        <end position="263"/>
    </location>
</feature>
<comment type="caution">
    <text evidence="9">The sequence shown here is derived from an EMBL/GenBank/DDBJ whole genome shotgun (WGS) entry which is preliminary data.</text>
</comment>
<accession>A0ABV3GSI2</accession>
<dbReference type="InterPro" id="IPR045621">
    <property type="entry name" value="BPD_transp_1_N"/>
</dbReference>
<dbReference type="InterPro" id="IPR000515">
    <property type="entry name" value="MetI-like"/>
</dbReference>
<evidence type="ECO:0000259" key="8">
    <source>
        <dbReference type="PROSITE" id="PS50928"/>
    </source>
</evidence>
<evidence type="ECO:0000256" key="2">
    <source>
        <dbReference type="ARBA" id="ARBA00022448"/>
    </source>
</evidence>
<feature type="transmembrane region" description="Helical" evidence="7">
    <location>
        <begin position="12"/>
        <end position="30"/>
    </location>
</feature>
<dbReference type="RefSeq" id="WP_061259932.1">
    <property type="nucleotide sequence ID" value="NZ_JBFALK010000029.1"/>
</dbReference>
<protein>
    <submittedName>
        <fullName evidence="9">ABC transporter permease</fullName>
    </submittedName>
</protein>
<evidence type="ECO:0000313" key="9">
    <source>
        <dbReference type="EMBL" id="MEV0974371.1"/>
    </source>
</evidence>
<evidence type="ECO:0000313" key="10">
    <source>
        <dbReference type="Proteomes" id="UP001551675"/>
    </source>
</evidence>
<evidence type="ECO:0000256" key="6">
    <source>
        <dbReference type="ARBA" id="ARBA00023136"/>
    </source>
</evidence>
<dbReference type="PANTHER" id="PTHR43163">
    <property type="entry name" value="DIPEPTIDE TRANSPORT SYSTEM PERMEASE PROTEIN DPPB-RELATED"/>
    <property type="match status" value="1"/>
</dbReference>
<evidence type="ECO:0000256" key="1">
    <source>
        <dbReference type="ARBA" id="ARBA00004651"/>
    </source>
</evidence>
<dbReference type="Pfam" id="PF19300">
    <property type="entry name" value="BPD_transp_1_N"/>
    <property type="match status" value="1"/>
</dbReference>
<comment type="subcellular location">
    <subcellularLocation>
        <location evidence="1 7">Cell membrane</location>
        <topology evidence="1 7">Multi-pass membrane protein</topology>
    </subcellularLocation>
</comment>
<dbReference type="PANTHER" id="PTHR43163:SF6">
    <property type="entry name" value="DIPEPTIDE TRANSPORT SYSTEM PERMEASE PROTEIN DPPB-RELATED"/>
    <property type="match status" value="1"/>
</dbReference>
<reference evidence="9 10" key="1">
    <citation type="submission" date="2024-06" db="EMBL/GenBank/DDBJ databases">
        <title>The Natural Products Discovery Center: Release of the First 8490 Sequenced Strains for Exploring Actinobacteria Biosynthetic Diversity.</title>
        <authorList>
            <person name="Kalkreuter E."/>
            <person name="Kautsar S.A."/>
            <person name="Yang D."/>
            <person name="Bader C.D."/>
            <person name="Teijaro C.N."/>
            <person name="Fluegel L."/>
            <person name="Davis C.M."/>
            <person name="Simpson J.R."/>
            <person name="Lauterbach L."/>
            <person name="Steele A.D."/>
            <person name="Gui C."/>
            <person name="Meng S."/>
            <person name="Li G."/>
            <person name="Viehrig K."/>
            <person name="Ye F."/>
            <person name="Su P."/>
            <person name="Kiefer A.F."/>
            <person name="Nichols A."/>
            <person name="Cepeda A.J."/>
            <person name="Yan W."/>
            <person name="Fan B."/>
            <person name="Jiang Y."/>
            <person name="Adhikari A."/>
            <person name="Zheng C.-J."/>
            <person name="Schuster L."/>
            <person name="Cowan T.M."/>
            <person name="Smanski M.J."/>
            <person name="Chevrette M.G."/>
            <person name="De Carvalho L.P.S."/>
            <person name="Shen B."/>
        </authorList>
    </citation>
    <scope>NUCLEOTIDE SEQUENCE [LARGE SCALE GENOMIC DNA]</scope>
    <source>
        <strain evidence="9 10">NPDC050100</strain>
    </source>
</reference>
<dbReference type="SUPFAM" id="SSF161098">
    <property type="entry name" value="MetI-like"/>
    <property type="match status" value="1"/>
</dbReference>
<keyword evidence="5 7" id="KW-1133">Transmembrane helix</keyword>
<evidence type="ECO:0000256" key="4">
    <source>
        <dbReference type="ARBA" id="ARBA00022692"/>
    </source>
</evidence>
<keyword evidence="4 7" id="KW-0812">Transmembrane</keyword>
<keyword evidence="10" id="KW-1185">Reference proteome</keyword>
<organism evidence="9 10">
    <name type="scientific">Microtetraspora glauca</name>
    <dbReference type="NCBI Taxonomy" id="1996"/>
    <lineage>
        <taxon>Bacteria</taxon>
        <taxon>Bacillati</taxon>
        <taxon>Actinomycetota</taxon>
        <taxon>Actinomycetes</taxon>
        <taxon>Streptosporangiales</taxon>
        <taxon>Streptosporangiaceae</taxon>
        <taxon>Microtetraspora</taxon>
    </lineage>
</organism>
<feature type="transmembrane region" description="Helical" evidence="7">
    <location>
        <begin position="101"/>
        <end position="123"/>
    </location>
</feature>
<feature type="transmembrane region" description="Helical" evidence="7">
    <location>
        <begin position="176"/>
        <end position="197"/>
    </location>
</feature>
<proteinExistence type="inferred from homology"/>
<evidence type="ECO:0000256" key="7">
    <source>
        <dbReference type="RuleBase" id="RU363032"/>
    </source>
</evidence>
<dbReference type="Gene3D" id="1.10.3720.10">
    <property type="entry name" value="MetI-like"/>
    <property type="match status" value="1"/>
</dbReference>
<evidence type="ECO:0000256" key="5">
    <source>
        <dbReference type="ARBA" id="ARBA00022989"/>
    </source>
</evidence>
<sequence length="316" mass="34231">MVRYLVLRAGQLIIVVFGVTVVSFVVLHLLPGDVTTTVLGEGASPEAKAALRAELGLDAPLLSRYWEWLSSAVRGDLGDSLTLGYPVTELIRLRLPVTLELAVATLSAAVLLAIPTALVAARFRNRWQDKVLSMGAYAGIAAPPFLAGIVLIYVFSVKLGWLPATGWNSWSEGLVAHVQTLVMPVASLLFVEAAVFMRVLRSDLVAQLSDEEYPLVARAKGAPMRSVMIRHVLRNSLLPFVTIVGLQFGVLLGGAVIVEHLFALPGLGELLVTSIYQRDATTVQGIVMFIAVSFVLINALVDLLYRFIDPRVRQHG</sequence>
<feature type="transmembrane region" description="Helical" evidence="7">
    <location>
        <begin position="135"/>
        <end position="156"/>
    </location>
</feature>
<comment type="similarity">
    <text evidence="7">Belongs to the binding-protein-dependent transport system permease family.</text>
</comment>
<dbReference type="Proteomes" id="UP001551675">
    <property type="component" value="Unassembled WGS sequence"/>
</dbReference>
<feature type="domain" description="ABC transmembrane type-1" evidence="8">
    <location>
        <begin position="95"/>
        <end position="305"/>
    </location>
</feature>
<dbReference type="CDD" id="cd06261">
    <property type="entry name" value="TM_PBP2"/>
    <property type="match status" value="1"/>
</dbReference>
<dbReference type="InterPro" id="IPR035906">
    <property type="entry name" value="MetI-like_sf"/>
</dbReference>
<keyword evidence="6 7" id="KW-0472">Membrane</keyword>
<gene>
    <name evidence="9" type="ORF">AB0I59_37740</name>
</gene>
<keyword evidence="3" id="KW-1003">Cell membrane</keyword>